<keyword evidence="6" id="KW-1185">Reference proteome</keyword>
<dbReference type="CDD" id="cd11821">
    <property type="entry name" value="SH3_ASAP"/>
    <property type="match status" value="1"/>
</dbReference>
<keyword evidence="1 3" id="KW-0728">SH3 domain</keyword>
<organism evidence="5 6">
    <name type="scientific">Nematostella vectensis</name>
    <name type="common">Starlet sea anemone</name>
    <dbReference type="NCBI Taxonomy" id="45351"/>
    <lineage>
        <taxon>Eukaryota</taxon>
        <taxon>Metazoa</taxon>
        <taxon>Cnidaria</taxon>
        <taxon>Anthozoa</taxon>
        <taxon>Hexacorallia</taxon>
        <taxon>Actiniaria</taxon>
        <taxon>Edwardsiidae</taxon>
        <taxon>Nematostella</taxon>
    </lineage>
</organism>
<feature type="domain" description="SH3" evidence="4">
    <location>
        <begin position="262"/>
        <end position="325"/>
    </location>
</feature>
<dbReference type="PANTHER" id="PTHR45854">
    <property type="entry name" value="ASAP FAMILY MEMBER"/>
    <property type="match status" value="1"/>
</dbReference>
<sequence>LAKAIGNGGFNEIMEATLDIDQKPTANSKMDEKKEFIHAKYIKHQYAQKSGESPEKVLQELHQAVKSRDILAVLQGFGEGVDLSATLPGSTKWNTALHEAVEQEDLTSLHIVDFLAQNGNDANVVNMEGNTPLHFAGQAGKTEVAKVLLRSGAAESIHIENSNGKTPVQLAKESGHSETLELVGYDYGSYTFPLPLENYFRKLRKCAKGKLTFCDHVKIDWGLNQAEDFTDDVIELTDIKTSLSDDEALNDVRLSSKVPVSQFPRRVQALYDCEADNDDELSFMEGDVILVKGEGEDAEWWLGELERKPGNSGVFPISFVRVLSE</sequence>
<feature type="repeat" description="ANK" evidence="2">
    <location>
        <begin position="128"/>
        <end position="153"/>
    </location>
</feature>
<dbReference type="Gene3D" id="1.10.220.150">
    <property type="entry name" value="Arf GTPase activating protein"/>
    <property type="match status" value="1"/>
</dbReference>
<dbReference type="SUPFAM" id="SSF50044">
    <property type="entry name" value="SH3-domain"/>
    <property type="match status" value="1"/>
</dbReference>
<feature type="repeat" description="ANK" evidence="2">
    <location>
        <begin position="92"/>
        <end position="127"/>
    </location>
</feature>
<evidence type="ECO:0000256" key="1">
    <source>
        <dbReference type="ARBA" id="ARBA00022443"/>
    </source>
</evidence>
<dbReference type="InterPro" id="IPR001452">
    <property type="entry name" value="SH3_domain"/>
</dbReference>
<evidence type="ECO:0000256" key="3">
    <source>
        <dbReference type="PROSITE-ProRule" id="PRU00192"/>
    </source>
</evidence>
<evidence type="ECO:0000313" key="5">
    <source>
        <dbReference type="EMBL" id="EDO28510.1"/>
    </source>
</evidence>
<proteinExistence type="predicted"/>
<dbReference type="PANTHER" id="PTHR45854:SF3">
    <property type="entry name" value="ARFGAP WITH SH3 DOMAIN, ANK REPEAT AND PH DOMAIN-CONTAINING PROTEIN"/>
    <property type="match status" value="1"/>
</dbReference>
<dbReference type="GO" id="GO:0005096">
    <property type="term" value="F:GTPase activator activity"/>
    <property type="evidence" value="ECO:0007669"/>
    <property type="project" value="InterPro"/>
</dbReference>
<dbReference type="EMBL" id="DS471474">
    <property type="protein sequence ID" value="EDO28510.1"/>
    <property type="molecule type" value="Genomic_DNA"/>
</dbReference>
<dbReference type="HOGENOM" id="CLU_856065_0_0_1"/>
<name>A7T695_NEMVE</name>
<dbReference type="SMART" id="SM00326">
    <property type="entry name" value="SH3"/>
    <property type="match status" value="1"/>
</dbReference>
<dbReference type="STRING" id="45351.A7T695"/>
<dbReference type="InterPro" id="IPR002110">
    <property type="entry name" value="Ankyrin_rpt"/>
</dbReference>
<reference evidence="5 6" key="1">
    <citation type="journal article" date="2007" name="Science">
        <title>Sea anemone genome reveals ancestral eumetazoan gene repertoire and genomic organization.</title>
        <authorList>
            <person name="Putnam N.H."/>
            <person name="Srivastava M."/>
            <person name="Hellsten U."/>
            <person name="Dirks B."/>
            <person name="Chapman J."/>
            <person name="Salamov A."/>
            <person name="Terry A."/>
            <person name="Shapiro H."/>
            <person name="Lindquist E."/>
            <person name="Kapitonov V.V."/>
            <person name="Jurka J."/>
            <person name="Genikhovich G."/>
            <person name="Grigoriev I.V."/>
            <person name="Lucas S.M."/>
            <person name="Steele R.E."/>
            <person name="Finnerty J.R."/>
            <person name="Technau U."/>
            <person name="Martindale M.Q."/>
            <person name="Rokhsar D.S."/>
        </authorList>
    </citation>
    <scope>NUCLEOTIDE SEQUENCE [LARGE SCALE GENOMIC DNA]</scope>
    <source>
        <strain evidence="6">CH2 X CH6</strain>
    </source>
</reference>
<dbReference type="SUPFAM" id="SSF48403">
    <property type="entry name" value="Ankyrin repeat"/>
    <property type="match status" value="1"/>
</dbReference>
<accession>A7T695</accession>
<dbReference type="Pfam" id="PF12796">
    <property type="entry name" value="Ank_2"/>
    <property type="match status" value="1"/>
</dbReference>
<dbReference type="Proteomes" id="UP000001593">
    <property type="component" value="Unassembled WGS sequence"/>
</dbReference>
<dbReference type="Gene3D" id="2.30.30.40">
    <property type="entry name" value="SH3 Domains"/>
    <property type="match status" value="1"/>
</dbReference>
<dbReference type="Gene3D" id="1.25.40.20">
    <property type="entry name" value="Ankyrin repeat-containing domain"/>
    <property type="match status" value="1"/>
</dbReference>
<dbReference type="InterPro" id="IPR036770">
    <property type="entry name" value="Ankyrin_rpt-contain_sf"/>
</dbReference>
<protein>
    <recommendedName>
        <fullName evidence="4">SH3 domain-containing protein</fullName>
    </recommendedName>
</protein>
<dbReference type="Pfam" id="PF00018">
    <property type="entry name" value="SH3_1"/>
    <property type="match status" value="1"/>
</dbReference>
<dbReference type="PROSITE" id="PS50297">
    <property type="entry name" value="ANK_REP_REGION"/>
    <property type="match status" value="1"/>
</dbReference>
<dbReference type="AlphaFoldDB" id="A7T695"/>
<dbReference type="InterPro" id="IPR038508">
    <property type="entry name" value="ArfGAP_dom_sf"/>
</dbReference>
<dbReference type="eggNOG" id="KOG0521">
    <property type="taxonomic scope" value="Eukaryota"/>
</dbReference>
<dbReference type="InterPro" id="IPR035836">
    <property type="entry name" value="ASAP1-like_SH3"/>
</dbReference>
<dbReference type="InterPro" id="IPR036028">
    <property type="entry name" value="SH3-like_dom_sf"/>
</dbReference>
<dbReference type="PROSITE" id="PS50088">
    <property type="entry name" value="ANK_REPEAT"/>
    <property type="match status" value="2"/>
</dbReference>
<dbReference type="InParanoid" id="A7T695"/>
<feature type="non-terminal residue" evidence="5">
    <location>
        <position position="1"/>
    </location>
</feature>
<dbReference type="OMA" id="VCANPEW"/>
<gene>
    <name evidence="5" type="ORF">NEMVEDRAFT_v1g222922</name>
</gene>
<dbReference type="Gene3D" id="1.25.40.950">
    <property type="match status" value="1"/>
</dbReference>
<dbReference type="PROSITE" id="PS50002">
    <property type="entry name" value="SH3"/>
    <property type="match status" value="1"/>
</dbReference>
<dbReference type="PRINTS" id="PR00452">
    <property type="entry name" value="SH3DOMAIN"/>
</dbReference>
<dbReference type="InterPro" id="IPR043593">
    <property type="entry name" value="ASAP"/>
</dbReference>
<evidence type="ECO:0000259" key="4">
    <source>
        <dbReference type="PROSITE" id="PS50002"/>
    </source>
</evidence>
<evidence type="ECO:0000256" key="2">
    <source>
        <dbReference type="PROSITE-ProRule" id="PRU00023"/>
    </source>
</evidence>
<dbReference type="PhylomeDB" id="A7T695"/>
<evidence type="ECO:0000313" key="6">
    <source>
        <dbReference type="Proteomes" id="UP000001593"/>
    </source>
</evidence>
<keyword evidence="2" id="KW-0040">ANK repeat</keyword>
<dbReference type="SMART" id="SM00248">
    <property type="entry name" value="ANK"/>
    <property type="match status" value="3"/>
</dbReference>